<protein>
    <recommendedName>
        <fullName evidence="4">Very-long-chain 3-oxoacyl-CoA synthase</fullName>
    </recommendedName>
</protein>
<keyword evidence="3" id="KW-1185">Reference proteome</keyword>
<dbReference type="EMBL" id="CAUYUJ010008395">
    <property type="protein sequence ID" value="CAK0823827.1"/>
    <property type="molecule type" value="Genomic_DNA"/>
</dbReference>
<evidence type="ECO:0000313" key="3">
    <source>
        <dbReference type="Proteomes" id="UP001189429"/>
    </source>
</evidence>
<keyword evidence="1" id="KW-1133">Transmembrane helix</keyword>
<keyword evidence="1" id="KW-0812">Transmembrane</keyword>
<feature type="transmembrane region" description="Helical" evidence="1">
    <location>
        <begin position="33"/>
        <end position="50"/>
    </location>
</feature>
<proteinExistence type="predicted"/>
<sequence>MYDAPSRLHPAMIAMTSVLMVGTVRPRWVTPRVVLGIHLLHYVAIMYLAISAKGCIDLAGGPVTTCQRIAVSLFMPDQVCLLFWASCMSQLSRGFMARSTRIRS</sequence>
<accession>A0ABN9RX28</accession>
<gene>
    <name evidence="2" type="ORF">PCOR1329_LOCUS24401</name>
</gene>
<reference evidence="2" key="1">
    <citation type="submission" date="2023-10" db="EMBL/GenBank/DDBJ databases">
        <authorList>
            <person name="Chen Y."/>
            <person name="Shah S."/>
            <person name="Dougan E. K."/>
            <person name="Thang M."/>
            <person name="Chan C."/>
        </authorList>
    </citation>
    <scope>NUCLEOTIDE SEQUENCE [LARGE SCALE GENOMIC DNA]</scope>
</reference>
<name>A0ABN9RX28_9DINO</name>
<organism evidence="2 3">
    <name type="scientific">Prorocentrum cordatum</name>
    <dbReference type="NCBI Taxonomy" id="2364126"/>
    <lineage>
        <taxon>Eukaryota</taxon>
        <taxon>Sar</taxon>
        <taxon>Alveolata</taxon>
        <taxon>Dinophyceae</taxon>
        <taxon>Prorocentrales</taxon>
        <taxon>Prorocentraceae</taxon>
        <taxon>Prorocentrum</taxon>
    </lineage>
</organism>
<dbReference type="Proteomes" id="UP001189429">
    <property type="component" value="Unassembled WGS sequence"/>
</dbReference>
<evidence type="ECO:0008006" key="4">
    <source>
        <dbReference type="Google" id="ProtNLM"/>
    </source>
</evidence>
<keyword evidence="1" id="KW-0472">Membrane</keyword>
<comment type="caution">
    <text evidence="2">The sequence shown here is derived from an EMBL/GenBank/DDBJ whole genome shotgun (WGS) entry which is preliminary data.</text>
</comment>
<evidence type="ECO:0000313" key="2">
    <source>
        <dbReference type="EMBL" id="CAK0823827.1"/>
    </source>
</evidence>
<evidence type="ECO:0000256" key="1">
    <source>
        <dbReference type="SAM" id="Phobius"/>
    </source>
</evidence>